<keyword evidence="5" id="KW-1185">Reference proteome</keyword>
<dbReference type="EMBL" id="WKPI01000008">
    <property type="protein sequence ID" value="MSC32809.1"/>
    <property type="molecule type" value="Genomic_DNA"/>
</dbReference>
<accession>A0A6N7S5Z9</accession>
<dbReference type="InterPro" id="IPR018306">
    <property type="entry name" value="Phage_T5_Orf172_DNA-bd"/>
</dbReference>
<dbReference type="Pfam" id="PF10544">
    <property type="entry name" value="T5orf172"/>
    <property type="match status" value="1"/>
</dbReference>
<dbReference type="Proteomes" id="UP000480929">
    <property type="component" value="Unassembled WGS sequence"/>
</dbReference>
<feature type="domain" description="Bacteriophage T5 Orf172 DNA-binding" evidence="1">
    <location>
        <begin position="12"/>
        <end position="102"/>
    </location>
</feature>
<evidence type="ECO:0000313" key="3">
    <source>
        <dbReference type="EMBL" id="MSC32809.1"/>
    </source>
</evidence>
<name>A0A6N7S5Z9_9FIRM</name>
<evidence type="ECO:0000313" key="2">
    <source>
        <dbReference type="EMBL" id="MSA89055.1"/>
    </source>
</evidence>
<comment type="caution">
    <text evidence="2">The sequence shown here is derived from an EMBL/GenBank/DDBJ whole genome shotgun (WGS) entry which is preliminary data.</text>
</comment>
<sequence>MSKGYIYILTNPSFPDWVKIGYADDPQKRLNQLNKTECTPFAFRIYATYEVNNRLQDKKVHDIIDSLNPSLRSKDSLSDGKVRVREFYNMTPEEAYKLFEAIAQINGLEDNLVKHVASPEEQEEEQQAKKARLSSFRFSMCNIKPGEKVISLEHPEVVCTVIDDRHISYEGEDYSLSSLAGVLLGVKSIAGPQHFTYIGIILADLRAKLNPDN</sequence>
<protein>
    <submittedName>
        <fullName evidence="2">GIY-YIG nuclease family protein</fullName>
    </submittedName>
</protein>
<evidence type="ECO:0000313" key="5">
    <source>
        <dbReference type="Proteomes" id="UP000480929"/>
    </source>
</evidence>
<evidence type="ECO:0000259" key="1">
    <source>
        <dbReference type="SMART" id="SM00974"/>
    </source>
</evidence>
<dbReference type="Proteomes" id="UP000433575">
    <property type="component" value="Unassembled WGS sequence"/>
</dbReference>
<evidence type="ECO:0000313" key="4">
    <source>
        <dbReference type="Proteomes" id="UP000433575"/>
    </source>
</evidence>
<proteinExistence type="predicted"/>
<dbReference type="OrthoDB" id="2313491at2"/>
<dbReference type="EMBL" id="WKPJ01000007">
    <property type="protein sequence ID" value="MSA89055.1"/>
    <property type="molecule type" value="Genomic_DNA"/>
</dbReference>
<reference evidence="4 5" key="1">
    <citation type="journal article" date="2019" name="Nat. Med.">
        <title>A library of human gut bacterial isolates paired with longitudinal multiomics data enables mechanistic microbiome research.</title>
        <authorList>
            <person name="Poyet M."/>
            <person name="Groussin M."/>
            <person name="Gibbons S.M."/>
            <person name="Avila-Pacheco J."/>
            <person name="Jiang X."/>
            <person name="Kearney S.M."/>
            <person name="Perrotta A.R."/>
            <person name="Berdy B."/>
            <person name="Zhao S."/>
            <person name="Lieberman T.D."/>
            <person name="Swanson P.K."/>
            <person name="Smith M."/>
            <person name="Roesemann S."/>
            <person name="Alexander J.E."/>
            <person name="Rich S.A."/>
            <person name="Livny J."/>
            <person name="Vlamakis H."/>
            <person name="Clish C."/>
            <person name="Bullock K."/>
            <person name="Deik A."/>
            <person name="Scott J."/>
            <person name="Pierce K.A."/>
            <person name="Xavier R.J."/>
            <person name="Alm E.J."/>
        </authorList>
    </citation>
    <scope>NUCLEOTIDE SEQUENCE [LARGE SCALE GENOMIC DNA]</scope>
    <source>
        <strain evidence="2 4">BIOML-A4</strain>
        <strain evidence="3 5">BIOML-A5</strain>
    </source>
</reference>
<dbReference type="AlphaFoldDB" id="A0A6N7S5Z9"/>
<organism evidence="2 4">
    <name type="scientific">Holdemania massiliensis</name>
    <dbReference type="NCBI Taxonomy" id="1468449"/>
    <lineage>
        <taxon>Bacteria</taxon>
        <taxon>Bacillati</taxon>
        <taxon>Bacillota</taxon>
        <taxon>Erysipelotrichia</taxon>
        <taxon>Erysipelotrichales</taxon>
        <taxon>Erysipelotrichaceae</taxon>
        <taxon>Holdemania</taxon>
    </lineage>
</organism>
<gene>
    <name evidence="3" type="ORF">GKD88_06725</name>
    <name evidence="2" type="ORF">GKE08_06930</name>
</gene>
<dbReference type="SMART" id="SM00974">
    <property type="entry name" value="T5orf172"/>
    <property type="match status" value="1"/>
</dbReference>
<dbReference type="RefSeq" id="WP_154238435.1">
    <property type="nucleotide sequence ID" value="NZ_WKPI01000008.1"/>
</dbReference>